<accession>A0ABN3VKJ3</accession>
<evidence type="ECO:0000313" key="2">
    <source>
        <dbReference type="Proteomes" id="UP001500979"/>
    </source>
</evidence>
<evidence type="ECO:0000313" key="1">
    <source>
        <dbReference type="EMBL" id="GAA2813687.1"/>
    </source>
</evidence>
<keyword evidence="2" id="KW-1185">Reference proteome</keyword>
<dbReference type="Proteomes" id="UP001500979">
    <property type="component" value="Unassembled WGS sequence"/>
</dbReference>
<dbReference type="EMBL" id="BAAAUX010000026">
    <property type="protein sequence ID" value="GAA2813687.1"/>
    <property type="molecule type" value="Genomic_DNA"/>
</dbReference>
<reference evidence="1 2" key="1">
    <citation type="journal article" date="2019" name="Int. J. Syst. Evol. Microbiol.">
        <title>The Global Catalogue of Microorganisms (GCM) 10K type strain sequencing project: providing services to taxonomists for standard genome sequencing and annotation.</title>
        <authorList>
            <consortium name="The Broad Institute Genomics Platform"/>
            <consortium name="The Broad Institute Genome Sequencing Center for Infectious Disease"/>
            <person name="Wu L."/>
            <person name="Ma J."/>
        </authorList>
    </citation>
    <scope>NUCLEOTIDE SEQUENCE [LARGE SCALE GENOMIC DNA]</scope>
    <source>
        <strain evidence="1 2">JCM 9383</strain>
    </source>
</reference>
<organism evidence="1 2">
    <name type="scientific">Saccharopolyspora taberi</name>
    <dbReference type="NCBI Taxonomy" id="60895"/>
    <lineage>
        <taxon>Bacteria</taxon>
        <taxon>Bacillati</taxon>
        <taxon>Actinomycetota</taxon>
        <taxon>Actinomycetes</taxon>
        <taxon>Pseudonocardiales</taxon>
        <taxon>Pseudonocardiaceae</taxon>
        <taxon>Saccharopolyspora</taxon>
    </lineage>
</organism>
<name>A0ABN3VKJ3_9PSEU</name>
<comment type="caution">
    <text evidence="1">The sequence shown here is derived from an EMBL/GenBank/DDBJ whole genome shotgun (WGS) entry which is preliminary data.</text>
</comment>
<protein>
    <submittedName>
        <fullName evidence="1">Uncharacterized protein</fullName>
    </submittedName>
</protein>
<proteinExistence type="predicted"/>
<gene>
    <name evidence="1" type="ORF">GCM10010470_56430</name>
</gene>
<sequence length="50" mass="5180">MLAAGNLLGPSVLWLVEDVVESFRGCGLDHPAVIRPRTPAAPETGTGHNG</sequence>